<dbReference type="AlphaFoldDB" id="A0A0B7K5B2"/>
<dbReference type="InterPro" id="IPR029058">
    <property type="entry name" value="AB_hydrolase_fold"/>
</dbReference>
<accession>A0A0B7K5B2</accession>
<evidence type="ECO:0000259" key="1">
    <source>
        <dbReference type="Pfam" id="PF12697"/>
    </source>
</evidence>
<feature type="domain" description="AB hydrolase-1" evidence="1">
    <location>
        <begin position="89"/>
        <end position="217"/>
    </location>
</feature>
<dbReference type="InterPro" id="IPR000073">
    <property type="entry name" value="AB_hydrolase_1"/>
</dbReference>
<dbReference type="Pfam" id="PF12697">
    <property type="entry name" value="Abhydrolase_6"/>
    <property type="match status" value="1"/>
</dbReference>
<evidence type="ECO:0000313" key="2">
    <source>
        <dbReference type="EMBL" id="CEO52369.1"/>
    </source>
</evidence>
<dbReference type="Gene3D" id="3.40.50.1820">
    <property type="entry name" value="alpha/beta hydrolase"/>
    <property type="match status" value="1"/>
</dbReference>
<dbReference type="SUPFAM" id="SSF53474">
    <property type="entry name" value="alpha/beta-Hydrolases"/>
    <property type="match status" value="1"/>
</dbReference>
<proteinExistence type="predicted"/>
<dbReference type="EMBL" id="CDPU01000028">
    <property type="protein sequence ID" value="CEO52369.1"/>
    <property type="molecule type" value="Genomic_DNA"/>
</dbReference>
<sequence>MLGVSELSGPDFVFVPGLSFSIELPASSKFGGIMTADNTALNAAAEYLANPRFHQTITIPSGGKHGDVLISYSECGHIDSSSDAETPTILFTPGMFGSRYLGTFMHAFGQKHGVRVLVPDRFGFGKTPNVGAEDRIKDWVAILPKFLEALGIKHVALASHSAGTLYNMNLLWHSRQILHPQHPMVFFFAPFVDGACSSAALISSLQVFPVFTLSQWNKLAKFFVVQAGGTIEASSGILGQMAQVLTPGNQEPSDREKNMRAIARDYGPAYDTQVELERLMVRGMFDQETAGANWEAVNCLKKGPKGAWDEADNMHHLVDRIASREKETHSEGQAGKLTVSIYFAESDVMTGKKGQDYFRSCWVDAATAHDQCVDIQARTIEKTNHDSVLTNVETLADMFKLVSEMKSS</sequence>
<name>A0A0B7K5B2_BIOOC</name>
<organism evidence="2">
    <name type="scientific">Bionectria ochroleuca</name>
    <name type="common">Gliocladium roseum</name>
    <dbReference type="NCBI Taxonomy" id="29856"/>
    <lineage>
        <taxon>Eukaryota</taxon>
        <taxon>Fungi</taxon>
        <taxon>Dikarya</taxon>
        <taxon>Ascomycota</taxon>
        <taxon>Pezizomycotina</taxon>
        <taxon>Sordariomycetes</taxon>
        <taxon>Hypocreomycetidae</taxon>
        <taxon>Hypocreales</taxon>
        <taxon>Bionectriaceae</taxon>
        <taxon>Clonostachys</taxon>
    </lineage>
</organism>
<protein>
    <recommendedName>
        <fullName evidence="1">AB hydrolase-1 domain-containing protein</fullName>
    </recommendedName>
</protein>
<gene>
    <name evidence="2" type="ORF">BN869_000008427_1</name>
</gene>
<reference evidence="2" key="1">
    <citation type="submission" date="2015-01" db="EMBL/GenBank/DDBJ databases">
        <authorList>
            <person name="Durling Mikael"/>
        </authorList>
    </citation>
    <scope>NUCLEOTIDE SEQUENCE</scope>
</reference>